<dbReference type="GO" id="GO:0004386">
    <property type="term" value="F:helicase activity"/>
    <property type="evidence" value="ECO:0007669"/>
    <property type="project" value="UniProtKB-KW"/>
</dbReference>
<dbReference type="Pfam" id="PF26066">
    <property type="entry name" value="MCM9_N"/>
    <property type="match status" value="1"/>
</dbReference>
<feature type="domain" description="MCM9 N-terminal" evidence="1">
    <location>
        <begin position="3"/>
        <end position="83"/>
    </location>
</feature>
<evidence type="ECO:0000313" key="3">
    <source>
        <dbReference type="Proteomes" id="UP000887013"/>
    </source>
</evidence>
<keyword evidence="2" id="KW-0067">ATP-binding</keyword>
<dbReference type="AlphaFoldDB" id="A0A8X6QC34"/>
<proteinExistence type="predicted"/>
<dbReference type="EMBL" id="BMAW01028275">
    <property type="protein sequence ID" value="GFU06635.1"/>
    <property type="molecule type" value="Genomic_DNA"/>
</dbReference>
<protein>
    <submittedName>
        <fullName evidence="2">DNA helicase MCM9</fullName>
    </submittedName>
</protein>
<dbReference type="OrthoDB" id="271325at2759"/>
<accession>A0A8X6QC34</accession>
<keyword evidence="2" id="KW-0347">Helicase</keyword>
<gene>
    <name evidence="2" type="primary">Mcm9_1</name>
    <name evidence="2" type="ORF">NPIL_422791</name>
</gene>
<dbReference type="Proteomes" id="UP000887013">
    <property type="component" value="Unassembled WGS sequence"/>
</dbReference>
<comment type="caution">
    <text evidence="2">The sequence shown here is derived from an EMBL/GenBank/DDBJ whole genome shotgun (WGS) entry which is preliminary data.</text>
</comment>
<keyword evidence="2" id="KW-0547">Nucleotide-binding</keyword>
<keyword evidence="3" id="KW-1185">Reference proteome</keyword>
<reference evidence="2" key="1">
    <citation type="submission" date="2020-08" db="EMBL/GenBank/DDBJ databases">
        <title>Multicomponent nature underlies the extraordinary mechanical properties of spider dragline silk.</title>
        <authorList>
            <person name="Kono N."/>
            <person name="Nakamura H."/>
            <person name="Mori M."/>
            <person name="Yoshida Y."/>
            <person name="Ohtoshi R."/>
            <person name="Malay A.D."/>
            <person name="Moran D.A.P."/>
            <person name="Tomita M."/>
            <person name="Numata K."/>
            <person name="Arakawa K."/>
        </authorList>
    </citation>
    <scope>NUCLEOTIDE SEQUENCE</scope>
</reference>
<organism evidence="2 3">
    <name type="scientific">Nephila pilipes</name>
    <name type="common">Giant wood spider</name>
    <name type="synonym">Nephila maculata</name>
    <dbReference type="NCBI Taxonomy" id="299642"/>
    <lineage>
        <taxon>Eukaryota</taxon>
        <taxon>Metazoa</taxon>
        <taxon>Ecdysozoa</taxon>
        <taxon>Arthropoda</taxon>
        <taxon>Chelicerata</taxon>
        <taxon>Arachnida</taxon>
        <taxon>Araneae</taxon>
        <taxon>Araneomorphae</taxon>
        <taxon>Entelegynae</taxon>
        <taxon>Araneoidea</taxon>
        <taxon>Nephilidae</taxon>
        <taxon>Nephila</taxon>
    </lineage>
</organism>
<keyword evidence="2" id="KW-0378">Hydrolase</keyword>
<evidence type="ECO:0000259" key="1">
    <source>
        <dbReference type="Pfam" id="PF26066"/>
    </source>
</evidence>
<sequence>MEEESCIDGLKCYAENTYSDELMSIMLTEDNRQHYSVTIDTMSLFESNVTFAHILFEYPERALKISDQAFHQAALSICKAHKRISNMNRFGVIWAAIFDR</sequence>
<evidence type="ECO:0000313" key="2">
    <source>
        <dbReference type="EMBL" id="GFU06635.1"/>
    </source>
</evidence>
<dbReference type="InterPro" id="IPR058768">
    <property type="entry name" value="MCM9_N"/>
</dbReference>
<name>A0A8X6QC34_NEPPI</name>